<evidence type="ECO:0000313" key="17">
    <source>
        <dbReference type="EMBL" id="MPM30278.1"/>
    </source>
</evidence>
<dbReference type="SMART" id="SM00304">
    <property type="entry name" value="HAMP"/>
    <property type="match status" value="1"/>
</dbReference>
<dbReference type="InterPro" id="IPR050398">
    <property type="entry name" value="HssS/ArlS-like"/>
</dbReference>
<evidence type="ECO:0000256" key="4">
    <source>
        <dbReference type="ARBA" id="ARBA00022475"/>
    </source>
</evidence>
<dbReference type="CDD" id="cd00082">
    <property type="entry name" value="HisKA"/>
    <property type="match status" value="1"/>
</dbReference>
<evidence type="ECO:0000256" key="7">
    <source>
        <dbReference type="ARBA" id="ARBA00022692"/>
    </source>
</evidence>
<organism evidence="17">
    <name type="scientific">bioreactor metagenome</name>
    <dbReference type="NCBI Taxonomy" id="1076179"/>
    <lineage>
        <taxon>unclassified sequences</taxon>
        <taxon>metagenomes</taxon>
        <taxon>ecological metagenomes</taxon>
    </lineage>
</organism>
<protein>
    <recommendedName>
        <fullName evidence="3">histidine kinase</fullName>
        <ecNumber evidence="3">2.7.13.3</ecNumber>
    </recommendedName>
</protein>
<dbReference type="SUPFAM" id="SSF55874">
    <property type="entry name" value="ATPase domain of HSP90 chaperone/DNA topoisomerase II/histidine kinase"/>
    <property type="match status" value="1"/>
</dbReference>
<dbReference type="SMART" id="SM00388">
    <property type="entry name" value="HisKA"/>
    <property type="match status" value="1"/>
</dbReference>
<dbReference type="GO" id="GO:0005524">
    <property type="term" value="F:ATP binding"/>
    <property type="evidence" value="ECO:0007669"/>
    <property type="project" value="UniProtKB-KW"/>
</dbReference>
<dbReference type="PROSITE" id="PS50109">
    <property type="entry name" value="HIS_KIN"/>
    <property type="match status" value="1"/>
</dbReference>
<keyword evidence="7 14" id="KW-0812">Transmembrane</keyword>
<accession>A0A644YQJ9</accession>
<evidence type="ECO:0000256" key="11">
    <source>
        <dbReference type="ARBA" id="ARBA00022989"/>
    </source>
</evidence>
<comment type="catalytic activity">
    <reaction evidence="1">
        <text>ATP + protein L-histidine = ADP + protein N-phospho-L-histidine.</text>
        <dbReference type="EC" id="2.7.13.3"/>
    </reaction>
</comment>
<feature type="transmembrane region" description="Helical" evidence="14">
    <location>
        <begin position="12"/>
        <end position="31"/>
    </location>
</feature>
<dbReference type="SUPFAM" id="SSF158472">
    <property type="entry name" value="HAMP domain-like"/>
    <property type="match status" value="1"/>
</dbReference>
<keyword evidence="9 17" id="KW-0418">Kinase</keyword>
<dbReference type="GO" id="GO:0005886">
    <property type="term" value="C:plasma membrane"/>
    <property type="evidence" value="ECO:0007669"/>
    <property type="project" value="UniProtKB-SubCell"/>
</dbReference>
<keyword evidence="6 17" id="KW-0808">Transferase</keyword>
<dbReference type="Pfam" id="PF00512">
    <property type="entry name" value="HisKA"/>
    <property type="match status" value="1"/>
</dbReference>
<dbReference type="Gene3D" id="6.10.340.10">
    <property type="match status" value="1"/>
</dbReference>
<dbReference type="Gene3D" id="1.10.287.130">
    <property type="match status" value="1"/>
</dbReference>
<dbReference type="FunFam" id="1.10.287.130:FF:000001">
    <property type="entry name" value="Two-component sensor histidine kinase"/>
    <property type="match status" value="1"/>
</dbReference>
<sequence>MNKIIFKLSKYFLGIISFVIVLCFLGSSIFLSKFYMYEQYRHLENSAKDVYERINSSEPLTDIEVSVLLIKDEKVTSLTHGKMGMMPFLQNLNAGDFSKNGKFKNSMGTEFLYFRLETPLGDIIVFQNNKYSSDYLKGVYIILLVIFVLALLLSLPLISFLGKKFTKPILQLENAAGEISKGNFDLKLSISSKDEIEALACSVEKMALELKRKDTLQRDFVANVSHDFKTPLSVIRSYSEAIYDGLLTEENQRKYSLEIIKEVDRLNNLVVDLLHLSKFQQGAFVLNKELTHLPTLLEETIAKFQPMIFKKNLSINCSSLPLYVNVDKKHLERVLYNFIDNAIKFSKENNKINILSTEETHHIKVSVVDYGIGIQSENLKDIWNRYYKDSQSGGMGLGLPICCEILKLHGFQYGVTSSTENGTEFYFLIPKESVVYKD</sequence>
<dbReference type="Gene3D" id="3.30.565.10">
    <property type="entry name" value="Histidine kinase-like ATPase, C-terminal domain"/>
    <property type="match status" value="1"/>
</dbReference>
<feature type="domain" description="Histidine kinase" evidence="15">
    <location>
        <begin position="223"/>
        <end position="433"/>
    </location>
</feature>
<dbReference type="InterPro" id="IPR004358">
    <property type="entry name" value="Sig_transdc_His_kin-like_C"/>
</dbReference>
<evidence type="ECO:0000256" key="13">
    <source>
        <dbReference type="ARBA" id="ARBA00023136"/>
    </source>
</evidence>
<evidence type="ECO:0000259" key="16">
    <source>
        <dbReference type="PROSITE" id="PS50885"/>
    </source>
</evidence>
<dbReference type="CDD" id="cd06225">
    <property type="entry name" value="HAMP"/>
    <property type="match status" value="1"/>
</dbReference>
<evidence type="ECO:0000259" key="15">
    <source>
        <dbReference type="PROSITE" id="PS50109"/>
    </source>
</evidence>
<dbReference type="PANTHER" id="PTHR45528:SF1">
    <property type="entry name" value="SENSOR HISTIDINE KINASE CPXA"/>
    <property type="match status" value="1"/>
</dbReference>
<evidence type="ECO:0000256" key="2">
    <source>
        <dbReference type="ARBA" id="ARBA00004651"/>
    </source>
</evidence>
<dbReference type="AlphaFoldDB" id="A0A644YQJ9"/>
<evidence type="ECO:0000256" key="5">
    <source>
        <dbReference type="ARBA" id="ARBA00022553"/>
    </source>
</evidence>
<proteinExistence type="predicted"/>
<evidence type="ECO:0000256" key="3">
    <source>
        <dbReference type="ARBA" id="ARBA00012438"/>
    </source>
</evidence>
<dbReference type="InterPro" id="IPR005467">
    <property type="entry name" value="His_kinase_dom"/>
</dbReference>
<feature type="domain" description="HAMP" evidence="16">
    <location>
        <begin position="163"/>
        <end position="215"/>
    </location>
</feature>
<keyword evidence="8" id="KW-0547">Nucleotide-binding</keyword>
<reference evidence="17" key="1">
    <citation type="submission" date="2019-08" db="EMBL/GenBank/DDBJ databases">
        <authorList>
            <person name="Kucharzyk K."/>
            <person name="Murdoch R.W."/>
            <person name="Higgins S."/>
            <person name="Loffler F."/>
        </authorList>
    </citation>
    <scope>NUCLEOTIDE SEQUENCE</scope>
</reference>
<dbReference type="InterPro" id="IPR003660">
    <property type="entry name" value="HAMP_dom"/>
</dbReference>
<dbReference type="PRINTS" id="PR00344">
    <property type="entry name" value="BCTRLSENSOR"/>
</dbReference>
<gene>
    <name evidence="17" type="primary">sasA_205</name>
    <name evidence="17" type="ORF">SDC9_76826</name>
</gene>
<dbReference type="InterPro" id="IPR036890">
    <property type="entry name" value="HATPase_C_sf"/>
</dbReference>
<dbReference type="PROSITE" id="PS50885">
    <property type="entry name" value="HAMP"/>
    <property type="match status" value="1"/>
</dbReference>
<dbReference type="InterPro" id="IPR003594">
    <property type="entry name" value="HATPase_dom"/>
</dbReference>
<keyword evidence="4" id="KW-1003">Cell membrane</keyword>
<evidence type="ECO:0000256" key="1">
    <source>
        <dbReference type="ARBA" id="ARBA00000085"/>
    </source>
</evidence>
<dbReference type="PANTHER" id="PTHR45528">
    <property type="entry name" value="SENSOR HISTIDINE KINASE CPXA"/>
    <property type="match status" value="1"/>
</dbReference>
<evidence type="ECO:0000256" key="8">
    <source>
        <dbReference type="ARBA" id="ARBA00022741"/>
    </source>
</evidence>
<evidence type="ECO:0000256" key="6">
    <source>
        <dbReference type="ARBA" id="ARBA00022679"/>
    </source>
</evidence>
<evidence type="ECO:0000256" key="14">
    <source>
        <dbReference type="SAM" id="Phobius"/>
    </source>
</evidence>
<dbReference type="Pfam" id="PF02518">
    <property type="entry name" value="HATPase_c"/>
    <property type="match status" value="1"/>
</dbReference>
<dbReference type="EC" id="2.7.13.3" evidence="3"/>
<dbReference type="SUPFAM" id="SSF47384">
    <property type="entry name" value="Homodimeric domain of signal transducing histidine kinase"/>
    <property type="match status" value="1"/>
</dbReference>
<keyword evidence="10" id="KW-0067">ATP-binding</keyword>
<keyword evidence="12" id="KW-0902">Two-component regulatory system</keyword>
<dbReference type="EMBL" id="VSSQ01005744">
    <property type="protein sequence ID" value="MPM30278.1"/>
    <property type="molecule type" value="Genomic_DNA"/>
</dbReference>
<comment type="caution">
    <text evidence="17">The sequence shown here is derived from an EMBL/GenBank/DDBJ whole genome shotgun (WGS) entry which is preliminary data.</text>
</comment>
<comment type="subcellular location">
    <subcellularLocation>
        <location evidence="2">Cell membrane</location>
        <topology evidence="2">Multi-pass membrane protein</topology>
    </subcellularLocation>
</comment>
<dbReference type="Pfam" id="PF00672">
    <property type="entry name" value="HAMP"/>
    <property type="match status" value="1"/>
</dbReference>
<keyword evidence="13 14" id="KW-0472">Membrane</keyword>
<dbReference type="InterPro" id="IPR036097">
    <property type="entry name" value="HisK_dim/P_sf"/>
</dbReference>
<dbReference type="SMART" id="SM00387">
    <property type="entry name" value="HATPase_c"/>
    <property type="match status" value="1"/>
</dbReference>
<keyword evidence="11 14" id="KW-1133">Transmembrane helix</keyword>
<evidence type="ECO:0000256" key="10">
    <source>
        <dbReference type="ARBA" id="ARBA00022840"/>
    </source>
</evidence>
<feature type="transmembrane region" description="Helical" evidence="14">
    <location>
        <begin position="139"/>
        <end position="161"/>
    </location>
</feature>
<name>A0A644YQJ9_9ZZZZ</name>
<keyword evidence="5" id="KW-0597">Phosphoprotein</keyword>
<evidence type="ECO:0000256" key="12">
    <source>
        <dbReference type="ARBA" id="ARBA00023012"/>
    </source>
</evidence>
<dbReference type="GO" id="GO:0000155">
    <property type="term" value="F:phosphorelay sensor kinase activity"/>
    <property type="evidence" value="ECO:0007669"/>
    <property type="project" value="InterPro"/>
</dbReference>
<evidence type="ECO:0000256" key="9">
    <source>
        <dbReference type="ARBA" id="ARBA00022777"/>
    </source>
</evidence>
<dbReference type="InterPro" id="IPR003661">
    <property type="entry name" value="HisK_dim/P_dom"/>
</dbReference>